<keyword evidence="3 6" id="KW-0560">Oxidoreductase</keyword>
<dbReference type="GO" id="GO:0016705">
    <property type="term" value="F:oxidoreductase activity, acting on paired donors, with incorporation or reduction of molecular oxygen"/>
    <property type="evidence" value="ECO:0007669"/>
    <property type="project" value="InterPro"/>
</dbReference>
<comment type="cofactor">
    <cofactor evidence="5">
        <name>heme</name>
        <dbReference type="ChEBI" id="CHEBI:30413"/>
    </cofactor>
</comment>
<dbReference type="Pfam" id="PF00067">
    <property type="entry name" value="p450"/>
    <property type="match status" value="1"/>
</dbReference>
<evidence type="ECO:0000256" key="7">
    <source>
        <dbReference type="SAM" id="Phobius"/>
    </source>
</evidence>
<feature type="binding site" description="axial binding residue" evidence="5">
    <location>
        <position position="461"/>
    </location>
    <ligand>
        <name>heme</name>
        <dbReference type="ChEBI" id="CHEBI:30413"/>
    </ligand>
    <ligandPart>
        <name>Fe</name>
        <dbReference type="ChEBI" id="CHEBI:18248"/>
    </ligandPart>
</feature>
<dbReference type="PROSITE" id="PS00086">
    <property type="entry name" value="CYTOCHROME_P450"/>
    <property type="match status" value="1"/>
</dbReference>
<organism evidence="8 9">
    <name type="scientific">Dioscorea zingiberensis</name>
    <dbReference type="NCBI Taxonomy" id="325984"/>
    <lineage>
        <taxon>Eukaryota</taxon>
        <taxon>Viridiplantae</taxon>
        <taxon>Streptophyta</taxon>
        <taxon>Embryophyta</taxon>
        <taxon>Tracheophyta</taxon>
        <taxon>Spermatophyta</taxon>
        <taxon>Magnoliopsida</taxon>
        <taxon>Liliopsida</taxon>
        <taxon>Dioscoreales</taxon>
        <taxon>Dioscoreaceae</taxon>
        <taxon>Dioscorea</taxon>
    </lineage>
</organism>
<dbReference type="Gene3D" id="1.10.630.10">
    <property type="entry name" value="Cytochrome P450"/>
    <property type="match status" value="1"/>
</dbReference>
<dbReference type="GO" id="GO:0005506">
    <property type="term" value="F:iron ion binding"/>
    <property type="evidence" value="ECO:0007669"/>
    <property type="project" value="InterPro"/>
</dbReference>
<dbReference type="OrthoDB" id="2789670at2759"/>
<keyword evidence="9" id="KW-1185">Reference proteome</keyword>
<evidence type="ECO:0000256" key="2">
    <source>
        <dbReference type="ARBA" id="ARBA00022723"/>
    </source>
</evidence>
<dbReference type="PRINTS" id="PR00385">
    <property type="entry name" value="P450"/>
</dbReference>
<keyword evidence="7" id="KW-0812">Transmembrane</keyword>
<comment type="similarity">
    <text evidence="6">Belongs to the cytochrome P450 family.</text>
</comment>
<sequence>MDDYLLQLQSIAALFLFVFLFNLWIQKTFRSKNKEPPQASGGFPVIGHLLLLRGSGRPLYQVLGDMADKHGPAFILRLGSRRTLVVSNCEVAKECFTINDKALSSRPANATARHLGYNLAMVGFAPYGSYWRSLRKISTTELLSNARLDMLKHVISGEIDTCLNELSTHCLCNDNNSPVKVDMMKWFGDLNFNIVLQMVTGKRFFGSGGGSDEAWRFRNAVTKFFHHLSVSVPSNMFPWLEWMDLGGHVKAMKAVAKEMDSVMVSLLEEHREMRASGLAAAGDRDFMDVMLSHIESDQFKELHDKDTVIKATSLAMLLGGTDTTTTSLTRVLMNLLKNEEVMKKVQTELDEQVGKDRVVNESDMKKLVYIQAVIKESFRLTPSAELLVPRETMEDCVVAGFQVPAGTQVIVNAWKIQRDPKVWPDPSEFRPERFLESHAAGIDVKGQNYELIPFGTGRRSCPGVSMALHVMNLTLARLIQGFKLSPVGDLTPATAAPVGGYSVQVYGFGGYGVQLVKKSDARSRVDRESDNHQLMLLDEIDVVSSVGTVLSCRCGPGEWMPMVHHAQNMWYR</sequence>
<evidence type="ECO:0000313" key="9">
    <source>
        <dbReference type="Proteomes" id="UP001085076"/>
    </source>
</evidence>
<protein>
    <recommendedName>
        <fullName evidence="10">Cytochrome P450</fullName>
    </recommendedName>
</protein>
<evidence type="ECO:0008006" key="10">
    <source>
        <dbReference type="Google" id="ProtNLM"/>
    </source>
</evidence>
<evidence type="ECO:0000256" key="1">
    <source>
        <dbReference type="ARBA" id="ARBA00022617"/>
    </source>
</evidence>
<keyword evidence="7" id="KW-0472">Membrane</keyword>
<feature type="transmembrane region" description="Helical" evidence="7">
    <location>
        <begin position="6"/>
        <end position="25"/>
    </location>
</feature>
<dbReference type="PANTHER" id="PTHR47947">
    <property type="entry name" value="CYTOCHROME P450 82C3-RELATED"/>
    <property type="match status" value="1"/>
</dbReference>
<dbReference type="SUPFAM" id="SSF48264">
    <property type="entry name" value="Cytochrome P450"/>
    <property type="match status" value="1"/>
</dbReference>
<keyword evidence="6" id="KW-0503">Monooxygenase</keyword>
<dbReference type="PANTHER" id="PTHR47947:SF19">
    <property type="entry name" value="CYTOCHROME P450 82C3-RELATED"/>
    <property type="match status" value="1"/>
</dbReference>
<evidence type="ECO:0000256" key="3">
    <source>
        <dbReference type="ARBA" id="ARBA00023002"/>
    </source>
</evidence>
<dbReference type="InterPro" id="IPR002401">
    <property type="entry name" value="Cyt_P450_E_grp-I"/>
</dbReference>
<keyword evidence="4 5" id="KW-0408">Iron</keyword>
<dbReference type="InterPro" id="IPR050651">
    <property type="entry name" value="Plant_Cytochrome_P450_Monoox"/>
</dbReference>
<dbReference type="InterPro" id="IPR001128">
    <property type="entry name" value="Cyt_P450"/>
</dbReference>
<dbReference type="FunFam" id="1.10.630.10:FF:000026">
    <property type="entry name" value="Cytochrome P450 82C4"/>
    <property type="match status" value="1"/>
</dbReference>
<dbReference type="PRINTS" id="PR00463">
    <property type="entry name" value="EP450I"/>
</dbReference>
<dbReference type="AlphaFoldDB" id="A0A9D5BUP9"/>
<evidence type="ECO:0000256" key="4">
    <source>
        <dbReference type="ARBA" id="ARBA00023004"/>
    </source>
</evidence>
<keyword evidence="1 5" id="KW-0349">Heme</keyword>
<reference evidence="8 9" key="1">
    <citation type="journal article" date="2022" name="Hortic Res">
        <title>The genome of Dioscorea zingiberensis sheds light on the biosynthesis, origin and evolution of the medicinally important diosgenin saponins.</title>
        <authorList>
            <person name="Li Y."/>
            <person name="Tan C."/>
            <person name="Li Z."/>
            <person name="Guo J."/>
            <person name="Li S."/>
            <person name="Chen X."/>
            <person name="Wang C."/>
            <person name="Dai X."/>
            <person name="Yang H."/>
            <person name="Song W."/>
            <person name="Hou L."/>
            <person name="Xu J."/>
            <person name="Tong Z."/>
            <person name="Xu A."/>
            <person name="Yuan X."/>
            <person name="Wang W."/>
            <person name="Yang Q."/>
            <person name="Chen L."/>
            <person name="Sun Z."/>
            <person name="Wang K."/>
            <person name="Pan B."/>
            <person name="Chen J."/>
            <person name="Bao Y."/>
            <person name="Liu F."/>
            <person name="Qi X."/>
            <person name="Gang D.R."/>
            <person name="Wen J."/>
            <person name="Li J."/>
        </authorList>
    </citation>
    <scope>NUCLEOTIDE SEQUENCE [LARGE SCALE GENOMIC DNA]</scope>
    <source>
        <strain evidence="8">Dzin_1.0</strain>
    </source>
</reference>
<dbReference type="GO" id="GO:0020037">
    <property type="term" value="F:heme binding"/>
    <property type="evidence" value="ECO:0007669"/>
    <property type="project" value="InterPro"/>
</dbReference>
<comment type="caution">
    <text evidence="8">The sequence shown here is derived from an EMBL/GenBank/DDBJ whole genome shotgun (WGS) entry which is preliminary data.</text>
</comment>
<dbReference type="GO" id="GO:0004497">
    <property type="term" value="F:monooxygenase activity"/>
    <property type="evidence" value="ECO:0007669"/>
    <property type="project" value="UniProtKB-KW"/>
</dbReference>
<keyword evidence="2 5" id="KW-0479">Metal-binding</keyword>
<keyword evidence="7" id="KW-1133">Transmembrane helix</keyword>
<evidence type="ECO:0000256" key="5">
    <source>
        <dbReference type="PIRSR" id="PIRSR602401-1"/>
    </source>
</evidence>
<proteinExistence type="inferred from homology"/>
<evidence type="ECO:0000313" key="8">
    <source>
        <dbReference type="EMBL" id="KAJ0961056.1"/>
    </source>
</evidence>
<dbReference type="EMBL" id="JAGGNH010000043">
    <property type="protein sequence ID" value="KAJ0961056.1"/>
    <property type="molecule type" value="Genomic_DNA"/>
</dbReference>
<name>A0A9D5BUP9_9LILI</name>
<accession>A0A9D5BUP9</accession>
<evidence type="ECO:0000256" key="6">
    <source>
        <dbReference type="RuleBase" id="RU000461"/>
    </source>
</evidence>
<dbReference type="Proteomes" id="UP001085076">
    <property type="component" value="Unassembled WGS sequence"/>
</dbReference>
<dbReference type="InterPro" id="IPR036396">
    <property type="entry name" value="Cyt_P450_sf"/>
</dbReference>
<dbReference type="InterPro" id="IPR017972">
    <property type="entry name" value="Cyt_P450_CS"/>
</dbReference>
<gene>
    <name evidence="8" type="ORF">J5N97_000957</name>
</gene>